<sequence length="50" mass="6230">MRPQFPYDRSLAQPPSRYGYMRLHDEWFAQERRTPEHLRETNSLDVAWFF</sequence>
<dbReference type="RefSeq" id="XP_038782097.1">
    <property type="nucleotide sequence ID" value="XM_038935301.1"/>
</dbReference>
<organism evidence="1 2">
    <name type="scientific">Alternaria burnsii</name>
    <dbReference type="NCBI Taxonomy" id="1187904"/>
    <lineage>
        <taxon>Eukaryota</taxon>
        <taxon>Fungi</taxon>
        <taxon>Dikarya</taxon>
        <taxon>Ascomycota</taxon>
        <taxon>Pezizomycotina</taxon>
        <taxon>Dothideomycetes</taxon>
        <taxon>Pleosporomycetidae</taxon>
        <taxon>Pleosporales</taxon>
        <taxon>Pleosporineae</taxon>
        <taxon>Pleosporaceae</taxon>
        <taxon>Alternaria</taxon>
        <taxon>Alternaria sect. Alternaria</taxon>
    </lineage>
</organism>
<dbReference type="EMBL" id="JAAABM010000020">
    <property type="protein sequence ID" value="KAF7671732.1"/>
    <property type="molecule type" value="Genomic_DNA"/>
</dbReference>
<accession>A0A8H7EDB5</accession>
<reference evidence="1" key="2">
    <citation type="submission" date="2020-08" db="EMBL/GenBank/DDBJ databases">
        <title>Draft Genome Sequence of Cumin Blight Pathogen Alternaria burnsii.</title>
        <authorList>
            <person name="Feng Z."/>
        </authorList>
    </citation>
    <scope>NUCLEOTIDE SEQUENCE</scope>
    <source>
        <strain evidence="1">CBS107.38</strain>
    </source>
</reference>
<evidence type="ECO:0000313" key="1">
    <source>
        <dbReference type="EMBL" id="KAF7671732.1"/>
    </source>
</evidence>
<comment type="caution">
    <text evidence="1">The sequence shown here is derived from an EMBL/GenBank/DDBJ whole genome shotgun (WGS) entry which is preliminary data.</text>
</comment>
<reference evidence="1" key="1">
    <citation type="submission" date="2020-01" db="EMBL/GenBank/DDBJ databases">
        <authorList>
            <person name="Feng Z.H.Z."/>
        </authorList>
    </citation>
    <scope>NUCLEOTIDE SEQUENCE</scope>
    <source>
        <strain evidence="1">CBS107.38</strain>
    </source>
</reference>
<dbReference type="Proteomes" id="UP000596902">
    <property type="component" value="Unassembled WGS sequence"/>
</dbReference>
<keyword evidence="2" id="KW-1185">Reference proteome</keyword>
<gene>
    <name evidence="1" type="ORF">GT037_010254</name>
</gene>
<evidence type="ECO:0000313" key="2">
    <source>
        <dbReference type="Proteomes" id="UP000596902"/>
    </source>
</evidence>
<proteinExistence type="predicted"/>
<dbReference type="GeneID" id="62208479"/>
<protein>
    <submittedName>
        <fullName evidence="1">Uncharacterized protein</fullName>
    </submittedName>
</protein>
<name>A0A8H7EDB5_9PLEO</name>
<dbReference type="AlphaFoldDB" id="A0A8H7EDB5"/>